<dbReference type="PANTHER" id="PTHR43024:SF1">
    <property type="entry name" value="UDP-N-ACETYLMURAMOYL-TRIPEPTIDE--D-ALANYL-D-ALANINE LIGASE"/>
    <property type="match status" value="1"/>
</dbReference>
<dbReference type="HAMAP" id="MF_02019">
    <property type="entry name" value="MurF"/>
    <property type="match status" value="1"/>
</dbReference>
<feature type="domain" description="Mur ligase C-terminal" evidence="12">
    <location>
        <begin position="306"/>
        <end position="423"/>
    </location>
</feature>
<dbReference type="Gene3D" id="3.90.190.20">
    <property type="entry name" value="Mur ligase, C-terminal domain"/>
    <property type="match status" value="1"/>
</dbReference>
<dbReference type="SUPFAM" id="SSF63418">
    <property type="entry name" value="MurE/MurF N-terminal domain"/>
    <property type="match status" value="1"/>
</dbReference>
<dbReference type="Pfam" id="PF08245">
    <property type="entry name" value="Mur_ligase_M"/>
    <property type="match status" value="1"/>
</dbReference>
<evidence type="ECO:0000259" key="12">
    <source>
        <dbReference type="Pfam" id="PF02875"/>
    </source>
</evidence>
<dbReference type="GO" id="GO:0047480">
    <property type="term" value="F:UDP-N-acetylmuramoyl-tripeptide-D-alanyl-D-alanine ligase activity"/>
    <property type="evidence" value="ECO:0007669"/>
    <property type="project" value="InterPro"/>
</dbReference>
<keyword evidence="7" id="KW-0573">Peptidoglycan synthesis</keyword>
<feature type="domain" description="Mur ligase N-terminal catalytic" evidence="11">
    <location>
        <begin position="21"/>
        <end position="90"/>
    </location>
</feature>
<dbReference type="InterPro" id="IPR035911">
    <property type="entry name" value="MurE/MurF_N"/>
</dbReference>
<evidence type="ECO:0000256" key="9">
    <source>
        <dbReference type="ARBA" id="ARBA00023316"/>
    </source>
</evidence>
<evidence type="ECO:0000259" key="13">
    <source>
        <dbReference type="Pfam" id="PF08245"/>
    </source>
</evidence>
<comment type="caution">
    <text evidence="14">The sequence shown here is derived from an EMBL/GenBank/DDBJ whole genome shotgun (WGS) entry which is preliminary data.</text>
</comment>
<dbReference type="Pfam" id="PF01225">
    <property type="entry name" value="Mur_ligase"/>
    <property type="match status" value="1"/>
</dbReference>
<dbReference type="GO" id="GO:0008360">
    <property type="term" value="P:regulation of cell shape"/>
    <property type="evidence" value="ECO:0007669"/>
    <property type="project" value="UniProtKB-KW"/>
</dbReference>
<keyword evidence="5" id="KW-0067">ATP-binding</keyword>
<proteinExistence type="inferred from homology"/>
<dbReference type="SUPFAM" id="SSF53623">
    <property type="entry name" value="MurD-like peptide ligases, catalytic domain"/>
    <property type="match status" value="1"/>
</dbReference>
<evidence type="ECO:0000256" key="7">
    <source>
        <dbReference type="ARBA" id="ARBA00022984"/>
    </source>
</evidence>
<gene>
    <name evidence="14" type="primary">murF_9</name>
    <name evidence="14" type="ORF">SDC9_27669</name>
</gene>
<evidence type="ECO:0000256" key="5">
    <source>
        <dbReference type="ARBA" id="ARBA00022840"/>
    </source>
</evidence>
<keyword evidence="2 14" id="KW-0436">Ligase</keyword>
<keyword evidence="4" id="KW-0547">Nucleotide-binding</keyword>
<dbReference type="Gene3D" id="3.40.1190.10">
    <property type="entry name" value="Mur-like, catalytic domain"/>
    <property type="match status" value="1"/>
</dbReference>
<evidence type="ECO:0000259" key="11">
    <source>
        <dbReference type="Pfam" id="PF01225"/>
    </source>
</evidence>
<keyword evidence="3" id="KW-0132">Cell division</keyword>
<dbReference type="InterPro" id="IPR036565">
    <property type="entry name" value="Mur-like_cat_sf"/>
</dbReference>
<dbReference type="InterPro" id="IPR051046">
    <property type="entry name" value="MurCDEF_CellWall_CoF430Synth"/>
</dbReference>
<evidence type="ECO:0000313" key="14">
    <source>
        <dbReference type="EMBL" id="MPL81739.1"/>
    </source>
</evidence>
<dbReference type="EMBL" id="VSSQ01000154">
    <property type="protein sequence ID" value="MPL81739.1"/>
    <property type="molecule type" value="Genomic_DNA"/>
</dbReference>
<dbReference type="SUPFAM" id="SSF53244">
    <property type="entry name" value="MurD-like peptide ligases, peptide-binding domain"/>
    <property type="match status" value="1"/>
</dbReference>
<evidence type="ECO:0000256" key="1">
    <source>
        <dbReference type="ARBA" id="ARBA00022490"/>
    </source>
</evidence>
<dbReference type="NCBIfam" id="TIGR01143">
    <property type="entry name" value="murF"/>
    <property type="match status" value="1"/>
</dbReference>
<evidence type="ECO:0000256" key="6">
    <source>
        <dbReference type="ARBA" id="ARBA00022960"/>
    </source>
</evidence>
<sequence>MNMRASGPDEIYRYFKQHPYISLDSRKTQPGSLFFALRGENFNGNQYAKQALELGAAYAVIDDPEYYAGERTLLTNDVLTALQQLAADYRNSLNIPVIGITGTNGKTTTKELIFTALSSKFKTYATSGNFNNHIGVPVTLLNIKPDTEIAIIEMGANHTGEIAALCKIARPTHGLITNIGKAHLEGFGSPEGVIRAKKELYEHLSANGGTAFVNENDILLMDLSANLPRITYGNSGNEQYSGVLIEADPFLTVELLKPLPLLVQTRLCGGYNYSNVMAALSIAGHFRVNLNEAATAIEAYEPKMNRSQVVHTEKNIIVLDAYNANPSSMTAAITNFSAKNPENKILVLGDMFELGTASEQEHYSILELAISCGFRRIITAGPEFRKVSEYADGVLAFPSVEDLRIYLLSNPLSGENILIKGSRGMKLETITDAL</sequence>
<dbReference type="GO" id="GO:0051301">
    <property type="term" value="P:cell division"/>
    <property type="evidence" value="ECO:0007669"/>
    <property type="project" value="UniProtKB-KW"/>
</dbReference>
<keyword evidence="8" id="KW-0131">Cell cycle</keyword>
<dbReference type="InterPro" id="IPR005863">
    <property type="entry name" value="UDP-N-AcMur_synth"/>
</dbReference>
<dbReference type="InterPro" id="IPR000713">
    <property type="entry name" value="Mur_ligase_N"/>
</dbReference>
<evidence type="ECO:0000256" key="2">
    <source>
        <dbReference type="ARBA" id="ARBA00022598"/>
    </source>
</evidence>
<dbReference type="PANTHER" id="PTHR43024">
    <property type="entry name" value="UDP-N-ACETYLMURAMOYL-TRIPEPTIDE--D-ALANYL-D-ALANINE LIGASE"/>
    <property type="match status" value="1"/>
</dbReference>
<evidence type="ECO:0000256" key="10">
    <source>
        <dbReference type="ARBA" id="ARBA00031461"/>
    </source>
</evidence>
<evidence type="ECO:0000256" key="8">
    <source>
        <dbReference type="ARBA" id="ARBA00023306"/>
    </source>
</evidence>
<dbReference type="InterPro" id="IPR004101">
    <property type="entry name" value="Mur_ligase_C"/>
</dbReference>
<keyword evidence="1" id="KW-0963">Cytoplasm</keyword>
<dbReference type="GO" id="GO:0009252">
    <property type="term" value="P:peptidoglycan biosynthetic process"/>
    <property type="evidence" value="ECO:0007669"/>
    <property type="project" value="UniProtKB-KW"/>
</dbReference>
<dbReference type="InterPro" id="IPR036615">
    <property type="entry name" value="Mur_ligase_C_dom_sf"/>
</dbReference>
<dbReference type="InterPro" id="IPR013221">
    <property type="entry name" value="Mur_ligase_cen"/>
</dbReference>
<keyword evidence="9" id="KW-0961">Cell wall biogenesis/degradation</keyword>
<dbReference type="GO" id="GO:0005524">
    <property type="term" value="F:ATP binding"/>
    <property type="evidence" value="ECO:0007669"/>
    <property type="project" value="UniProtKB-KW"/>
</dbReference>
<dbReference type="Gene3D" id="3.40.1390.10">
    <property type="entry name" value="MurE/MurF, N-terminal domain"/>
    <property type="match status" value="1"/>
</dbReference>
<dbReference type="Pfam" id="PF02875">
    <property type="entry name" value="Mur_ligase_C"/>
    <property type="match status" value="1"/>
</dbReference>
<organism evidence="14">
    <name type="scientific">bioreactor metagenome</name>
    <dbReference type="NCBI Taxonomy" id="1076179"/>
    <lineage>
        <taxon>unclassified sequences</taxon>
        <taxon>metagenomes</taxon>
        <taxon>ecological metagenomes</taxon>
    </lineage>
</organism>
<reference evidence="14" key="1">
    <citation type="submission" date="2019-08" db="EMBL/GenBank/DDBJ databases">
        <authorList>
            <person name="Kucharzyk K."/>
            <person name="Murdoch R.W."/>
            <person name="Higgins S."/>
            <person name="Loffler F."/>
        </authorList>
    </citation>
    <scope>NUCLEOTIDE SEQUENCE</scope>
</reference>
<keyword evidence="6" id="KW-0133">Cell shape</keyword>
<accession>A0A644URS6</accession>
<evidence type="ECO:0000256" key="4">
    <source>
        <dbReference type="ARBA" id="ARBA00022741"/>
    </source>
</evidence>
<feature type="domain" description="Mur ligase central" evidence="13">
    <location>
        <begin position="100"/>
        <end position="282"/>
    </location>
</feature>
<dbReference type="AlphaFoldDB" id="A0A644URS6"/>
<protein>
    <recommendedName>
        <fullName evidence="10">UDP-MurNAc-pentapeptide synthetase</fullName>
    </recommendedName>
</protein>
<evidence type="ECO:0000256" key="3">
    <source>
        <dbReference type="ARBA" id="ARBA00022618"/>
    </source>
</evidence>
<name>A0A644URS6_9ZZZZ</name>
<dbReference type="GO" id="GO:0071555">
    <property type="term" value="P:cell wall organization"/>
    <property type="evidence" value="ECO:0007669"/>
    <property type="project" value="UniProtKB-KW"/>
</dbReference>